<evidence type="ECO:0000313" key="5">
    <source>
        <dbReference type="EMBL" id="AWW11141.1"/>
    </source>
</evidence>
<feature type="compositionally biased region" description="Low complexity" evidence="1">
    <location>
        <begin position="22"/>
        <end position="35"/>
    </location>
</feature>
<dbReference type="EMBL" id="MG999873">
    <property type="protein sequence ID" value="AWW11047.1"/>
    <property type="molecule type" value="Genomic_DNA"/>
</dbReference>
<evidence type="ECO:0000313" key="3">
    <source>
        <dbReference type="EMBL" id="AWW09470.1"/>
    </source>
</evidence>
<proteinExistence type="predicted"/>
<dbReference type="EMBL" id="MG999840">
    <property type="protein sequence ID" value="AWW07979.1"/>
    <property type="molecule type" value="Genomic_DNA"/>
</dbReference>
<accession>A0A2Z4GZR1</accession>
<feature type="region of interest" description="Disordered" evidence="1">
    <location>
        <begin position="1"/>
        <end position="57"/>
    </location>
</feature>
<organism evidence="2">
    <name type="scientific">Human herpesvirus 1</name>
    <name type="common">HHV-1</name>
    <name type="synonym">Human herpes simplex virus 1</name>
    <dbReference type="NCBI Taxonomy" id="10298"/>
    <lineage>
        <taxon>Viruses</taxon>
        <taxon>Duplodnaviria</taxon>
        <taxon>Heunggongvirae</taxon>
        <taxon>Peploviricota</taxon>
        <taxon>Herviviricetes</taxon>
        <taxon>Herpesvirales</taxon>
        <taxon>Orthoherpesviridae</taxon>
        <taxon>Alphaherpesvirinae</taxon>
        <taxon>Simplexvirus</taxon>
        <taxon>Simplexvirus humanalpha1</taxon>
    </lineage>
</organism>
<name>A0A2Z4GZR1_HHV1</name>
<dbReference type="EMBL" id="MG999874">
    <property type="protein sequence ID" value="AWW11141.1"/>
    <property type="molecule type" value="Genomic_DNA"/>
</dbReference>
<sequence>MLLTAVESSVWVSASTPGAQVRPDSASSASAASRRAPSRDAGDRWRKGAMAASRPVS</sequence>
<evidence type="ECO:0000313" key="4">
    <source>
        <dbReference type="EMBL" id="AWW11047.1"/>
    </source>
</evidence>
<protein>
    <submittedName>
        <fullName evidence="2">Uncharacterized protein</fullName>
    </submittedName>
</protein>
<feature type="compositionally biased region" description="Basic and acidic residues" evidence="1">
    <location>
        <begin position="37"/>
        <end position="46"/>
    </location>
</feature>
<evidence type="ECO:0000256" key="1">
    <source>
        <dbReference type="SAM" id="MobiDB-lite"/>
    </source>
</evidence>
<feature type="compositionally biased region" description="Polar residues" evidence="1">
    <location>
        <begin position="1"/>
        <end position="18"/>
    </location>
</feature>
<evidence type="ECO:0000313" key="2">
    <source>
        <dbReference type="EMBL" id="AWW07979.1"/>
    </source>
</evidence>
<organismHost>
    <name type="scientific">Homo sapiens</name>
    <name type="common">Human</name>
    <dbReference type="NCBI Taxonomy" id="9606"/>
</organismHost>
<dbReference type="EMBL" id="MG999856">
    <property type="protein sequence ID" value="AWW09470.1"/>
    <property type="molecule type" value="Genomic_DNA"/>
</dbReference>
<reference evidence="2" key="1">
    <citation type="journal article" date="2018" name="MSphere">
        <title>Ultrasensitive Capture of Human Herpes Simplex Virus Genomes Directly from Clinical Samples Reveals Extraordinarily Limited Evolution in Cell Culture.</title>
        <authorList>
            <person name="Greninger A.L."/>
            <person name="Roychoudhury P."/>
            <person name="Xie H."/>
            <person name="Casto A."/>
            <person name="Cent A."/>
            <person name="Pepper G."/>
            <person name="Koelle D.M."/>
            <person name="Huang M.L."/>
            <person name="Wald A."/>
            <person name="Johnston C."/>
            <person name="Jerome K.R."/>
        </authorList>
    </citation>
    <scope>NUCLEOTIDE SEQUENCE</scope>
    <source>
        <strain evidence="2">2006-57630</strain>
        <strain evidence="3">2011-16318</strain>
        <strain evidence="4">28_2010-32106</strain>
        <strain evidence="5">29_2011-12691</strain>
    </source>
</reference>